<keyword evidence="2" id="KW-1185">Reference proteome</keyword>
<dbReference type="RefSeq" id="WP_206725285.1">
    <property type="nucleotide sequence ID" value="NZ_CP071090.1"/>
</dbReference>
<proteinExistence type="predicted"/>
<dbReference type="EMBL" id="CP071090">
    <property type="protein sequence ID" value="QSQ23714.1"/>
    <property type="molecule type" value="Genomic_DNA"/>
</dbReference>
<protein>
    <submittedName>
        <fullName evidence="1">AHH domain-containing protein</fullName>
    </submittedName>
</protein>
<evidence type="ECO:0000313" key="2">
    <source>
        <dbReference type="Proteomes" id="UP000662747"/>
    </source>
</evidence>
<sequence length="252" mass="28436">MAEDDHILSSMPIRARLGRSSDYRQAGHAALAGNPGRRVPVYDNDAKILGYLRHYNVSPSSAAIPKHSAAHAALYHFEQFLSGQKPYPNAAHHLVPCETFTPDVVFTEDELEILKRVLYDVNNGGNIIFLPSFSNAVEVYALTIEARRERVLRYCNVHRLPAHLDCHKDYTALVKADCADLKRLLRGQLVKVCADWKPPQSIPEELFRLQDRYWEYIVRFGESRPLGQGATINALIKLKPVKPRWNPGGADV</sequence>
<organism evidence="1 2">
    <name type="scientific">Pyxidicoccus parkwayensis</name>
    <dbReference type="NCBI Taxonomy" id="2813578"/>
    <lineage>
        <taxon>Bacteria</taxon>
        <taxon>Pseudomonadati</taxon>
        <taxon>Myxococcota</taxon>
        <taxon>Myxococcia</taxon>
        <taxon>Myxococcales</taxon>
        <taxon>Cystobacterineae</taxon>
        <taxon>Myxococcaceae</taxon>
        <taxon>Pyxidicoccus</taxon>
    </lineage>
</organism>
<dbReference type="Proteomes" id="UP000662747">
    <property type="component" value="Chromosome"/>
</dbReference>
<accession>A0ABX7NXW3</accession>
<reference evidence="1 2" key="1">
    <citation type="submission" date="2021-02" db="EMBL/GenBank/DDBJ databases">
        <title>De Novo genome assembly of isolated myxobacteria.</title>
        <authorList>
            <person name="Stevens D.C."/>
        </authorList>
    </citation>
    <scope>NUCLEOTIDE SEQUENCE [LARGE SCALE GENOMIC DNA]</scope>
    <source>
        <strain evidence="2">SCPEA02</strain>
    </source>
</reference>
<evidence type="ECO:0000313" key="1">
    <source>
        <dbReference type="EMBL" id="QSQ23714.1"/>
    </source>
</evidence>
<name>A0ABX7NXW3_9BACT</name>
<gene>
    <name evidence="1" type="ORF">JY651_01640</name>
</gene>